<dbReference type="InterPro" id="IPR032630">
    <property type="entry name" value="P_typ_ATPase_c"/>
</dbReference>
<dbReference type="InterPro" id="IPR023298">
    <property type="entry name" value="ATPase_P-typ_TM_dom_sf"/>
</dbReference>
<feature type="region of interest" description="Disordered" evidence="9">
    <location>
        <begin position="352"/>
        <end position="428"/>
    </location>
</feature>
<feature type="non-terminal residue" evidence="12">
    <location>
        <position position="1557"/>
    </location>
</feature>
<dbReference type="PROSITE" id="PS00154">
    <property type="entry name" value="ATPASE_E1_E2"/>
    <property type="match status" value="1"/>
</dbReference>
<dbReference type="SUPFAM" id="SSF81660">
    <property type="entry name" value="Metal cation-transporting ATPase, ATP-binding domain N"/>
    <property type="match status" value="1"/>
</dbReference>
<dbReference type="GO" id="GO:0140326">
    <property type="term" value="F:ATPase-coupled intramembrane lipid transporter activity"/>
    <property type="evidence" value="ECO:0007669"/>
    <property type="project" value="TreeGrafter"/>
</dbReference>
<dbReference type="InterPro" id="IPR023299">
    <property type="entry name" value="ATPase_P-typ_cyto_dom_N"/>
</dbReference>
<accession>A0A9W8HCW7</accession>
<keyword evidence="7 10" id="KW-1133">Transmembrane helix</keyword>
<dbReference type="Gene3D" id="3.40.50.1000">
    <property type="entry name" value="HAD superfamily/HAD-like"/>
    <property type="match status" value="2"/>
</dbReference>
<feature type="compositionally biased region" description="Basic residues" evidence="9">
    <location>
        <begin position="383"/>
        <end position="392"/>
    </location>
</feature>
<feature type="transmembrane region" description="Helical" evidence="10">
    <location>
        <begin position="1452"/>
        <end position="1471"/>
    </location>
</feature>
<feature type="compositionally biased region" description="Low complexity" evidence="9">
    <location>
        <begin position="1128"/>
        <end position="1137"/>
    </location>
</feature>
<keyword evidence="5" id="KW-0479">Metal-binding</keyword>
<keyword evidence="3" id="KW-0813">Transport</keyword>
<dbReference type="Gene3D" id="1.20.1110.10">
    <property type="entry name" value="Calcium-transporting ATPase, transmembrane domain"/>
    <property type="match status" value="1"/>
</dbReference>
<organism evidence="12 13">
    <name type="scientific">Coemansia javaensis</name>
    <dbReference type="NCBI Taxonomy" id="2761396"/>
    <lineage>
        <taxon>Eukaryota</taxon>
        <taxon>Fungi</taxon>
        <taxon>Fungi incertae sedis</taxon>
        <taxon>Zoopagomycota</taxon>
        <taxon>Kickxellomycotina</taxon>
        <taxon>Kickxellomycetes</taxon>
        <taxon>Kickxellales</taxon>
        <taxon>Kickxellaceae</taxon>
        <taxon>Coemansia</taxon>
    </lineage>
</organism>
<evidence type="ECO:0000313" key="12">
    <source>
        <dbReference type="EMBL" id="KAJ2782580.1"/>
    </source>
</evidence>
<keyword evidence="4 10" id="KW-0812">Transmembrane</keyword>
<evidence type="ECO:0000256" key="1">
    <source>
        <dbReference type="ARBA" id="ARBA00004141"/>
    </source>
</evidence>
<feature type="region of interest" description="Disordered" evidence="9">
    <location>
        <begin position="53"/>
        <end position="84"/>
    </location>
</feature>
<name>A0A9W8HCW7_9FUNG</name>
<evidence type="ECO:0000256" key="8">
    <source>
        <dbReference type="ARBA" id="ARBA00023136"/>
    </source>
</evidence>
<dbReference type="EMBL" id="JANBUL010000069">
    <property type="protein sequence ID" value="KAJ2782580.1"/>
    <property type="molecule type" value="Genomic_DNA"/>
</dbReference>
<proteinExistence type="predicted"/>
<feature type="transmembrane region" description="Helical" evidence="10">
    <location>
        <begin position="1491"/>
        <end position="1511"/>
    </location>
</feature>
<reference evidence="12" key="1">
    <citation type="submission" date="2022-07" db="EMBL/GenBank/DDBJ databases">
        <title>Phylogenomic reconstructions and comparative analyses of Kickxellomycotina fungi.</title>
        <authorList>
            <person name="Reynolds N.K."/>
            <person name="Stajich J.E."/>
            <person name="Barry K."/>
            <person name="Grigoriev I.V."/>
            <person name="Crous P."/>
            <person name="Smith M.E."/>
        </authorList>
    </citation>
    <scope>NUCLEOTIDE SEQUENCE</scope>
    <source>
        <strain evidence="12">NBRC 105414</strain>
    </source>
</reference>
<dbReference type="GO" id="GO:0005886">
    <property type="term" value="C:plasma membrane"/>
    <property type="evidence" value="ECO:0007669"/>
    <property type="project" value="TreeGrafter"/>
</dbReference>
<feature type="transmembrane region" description="Helical" evidence="10">
    <location>
        <begin position="1339"/>
        <end position="1357"/>
    </location>
</feature>
<evidence type="ECO:0000256" key="6">
    <source>
        <dbReference type="ARBA" id="ARBA00022842"/>
    </source>
</evidence>
<evidence type="ECO:0000313" key="13">
    <source>
        <dbReference type="Proteomes" id="UP001140217"/>
    </source>
</evidence>
<keyword evidence="13" id="KW-1185">Reference proteome</keyword>
<feature type="transmembrane region" description="Helical" evidence="10">
    <location>
        <begin position="149"/>
        <end position="171"/>
    </location>
</feature>
<evidence type="ECO:0000259" key="11">
    <source>
        <dbReference type="Pfam" id="PF16212"/>
    </source>
</evidence>
<dbReference type="GO" id="GO:0005524">
    <property type="term" value="F:ATP binding"/>
    <property type="evidence" value="ECO:0007669"/>
    <property type="project" value="InterPro"/>
</dbReference>
<evidence type="ECO:0000256" key="10">
    <source>
        <dbReference type="SAM" id="Phobius"/>
    </source>
</evidence>
<keyword evidence="8 10" id="KW-0472">Membrane</keyword>
<sequence length="1557" mass="169968">SDSYEMRMLASRASPLQPQPQQQLQQLRAPFQQSPLAQTAARPITAELLAADDGLDDSLPSYDPDTAVPSASPEGPSPMGKSLPGDVDYSADPLLVPFSINNVLLRGMKVSNTDWVVGIVMYTGRQTKIVLNSGPPPFKRSRIERTMNIQVMLSFVFVFVGSFIVALVGGLRYAAPEQRHSIYVDSSMSSGLYGFALFWSAMIMLQNVIPIALYVSIEFVKGLHAYWIYEDINMYYKDTNQRCVARNWNISDDLGQVSYIFSDKTGTLTRNVMDFRMCSINGIIYGKQLPGDELDVVKGRMAQEEVDRNNPPEGGANPFFMEIQDDSDSARFAAAPAPLLALEQGRVSSASSVASNGSSQYDSSPLISSGSGPAAAATSSSARARRAKKKKQQQQQQLAAPAIPAPVPIDASRSRARTEQSASEEEIQARRRQMIRTYLSAMRNVFDPVYVEIGDEETGDGGAYTFVDPQLFYDMRPEVAPSGKVKGLSSPRTDAAAAAAAQSGGDGGLKPPAEDGGAVVRRIASHRSVNHGFDVDPARQRDAIDLFLTELATCHSVMVEKSFQKQLRDDENDDHSTIRRLARKFHTRSGSRMIANKVRHFRDRSRHHRRNESTASSVGEGIEWVPSDGAAPGPGGHARNSSLSGGGHTRNMSSLDAGHSRNLSMAGTGHARNMSTVGAGHARNMSLADAGDGYSMTAPSARTQARPDDVRQAFPLQPLSARSAADGEVPGFFGDSLDGGNGDSGRAMSHSQPSSPLNVQAQLGSSGGSARDLSQQQQQQDQALTGSQLMSPATPERKDASKIGYSAESPDEGALVRAAKNFGYTFLGRLKGTLYLDVRGERRQYEVLDTIEFDSARKRMSTVLRRPAPHNDVILFSKGADNVMIERLCRLPSSSEDPGPLFETREEVGFERAMRERTFAQIDEFANAGLRTLLLCYRKLTESEWVRWSARYHAAQASLDSDREERIAQITEEMERDLRIAGATAIEDKLQERVPETIASLRAAGIRIWVLTGDKMETAINIGFAANLLTKEMELWTISSSSGTDKIISRFQLIARIMRSMAANTASAAAGSKAGGAAGLGLDADDARALGSVSYKIGRSRKFLNISETLRQRRQRKRQAPAGLPTTAGGAAAAAAADGGGGGGDELSPDEVQQSINFLRRHSSIGIEGVASDEGGERSEYQPLNALVIDGGALSIVMGDPECRAMLLEIAPLFKSVVCCRASPLQKAEVVSLVKDGLNLVTLAIGDGANDVSMIQTADIGVAIAGEEGLQAAMASDYTFGRFHFLQNLLLVHGLYDYLRMSEMILSFFYKNVIWAMVPFWFGIYCSFSANVFYDLSYIQLYNVVFTVAPVVILGCADKPFNYKTAMTYVAVYTDGIRNRYFQWWRYVLYVVDGIYQSMVIFFTFYLFTYTSDVQNANGRTWGRSDLSTGPTVAVVIAASLCVGFNSWQWNWIMATAIGLSIAVCLVYIAVSSAVRYYSLEGVATVVMSTVQFWFGVPLAVVVALLPRYIAHSWQKLYRPRDLDIIREIKVLHRPWYGQVFVDPETRGAEAGGGKHK</sequence>
<feature type="transmembrane region" description="Helical" evidence="10">
    <location>
        <begin position="1387"/>
        <end position="1408"/>
    </location>
</feature>
<dbReference type="InterPro" id="IPR001757">
    <property type="entry name" value="P_typ_ATPase"/>
</dbReference>
<feature type="transmembrane region" description="Helical" evidence="10">
    <location>
        <begin position="1308"/>
        <end position="1333"/>
    </location>
</feature>
<feature type="domain" description="P-type ATPase C-terminal" evidence="11">
    <location>
        <begin position="1273"/>
        <end position="1520"/>
    </location>
</feature>
<comment type="caution">
    <text evidence="12">The sequence shown here is derived from an EMBL/GenBank/DDBJ whole genome shotgun (WGS) entry which is preliminary data.</text>
</comment>
<dbReference type="SUPFAM" id="SSF81665">
    <property type="entry name" value="Calcium ATPase, transmembrane domain M"/>
    <property type="match status" value="1"/>
</dbReference>
<feature type="region of interest" description="Disordered" evidence="9">
    <location>
        <begin position="719"/>
        <end position="809"/>
    </location>
</feature>
<dbReference type="PANTHER" id="PTHR24092:SF180">
    <property type="entry name" value="PHOSPHOLIPID-TRANSPORTING ATPASE DNF1-RELATED"/>
    <property type="match status" value="1"/>
</dbReference>
<dbReference type="GO" id="GO:0016887">
    <property type="term" value="F:ATP hydrolysis activity"/>
    <property type="evidence" value="ECO:0007669"/>
    <property type="project" value="InterPro"/>
</dbReference>
<dbReference type="Pfam" id="PF16212">
    <property type="entry name" value="PhoLip_ATPase_C"/>
    <property type="match status" value="1"/>
</dbReference>
<dbReference type="NCBIfam" id="TIGR01494">
    <property type="entry name" value="ATPase_P-type"/>
    <property type="match status" value="1"/>
</dbReference>
<feature type="compositionally biased region" description="Low complexity" evidence="9">
    <location>
        <begin position="352"/>
        <end position="382"/>
    </location>
</feature>
<dbReference type="OrthoDB" id="377733at2759"/>
<feature type="transmembrane region" description="Helical" evidence="10">
    <location>
        <begin position="191"/>
        <end position="215"/>
    </location>
</feature>
<dbReference type="GO" id="GO:0046872">
    <property type="term" value="F:metal ion binding"/>
    <property type="evidence" value="ECO:0007669"/>
    <property type="project" value="UniProtKB-KW"/>
</dbReference>
<feature type="compositionally biased region" description="Low complexity" evidence="9">
    <location>
        <begin position="10"/>
        <end position="34"/>
    </location>
</feature>
<evidence type="ECO:0000256" key="4">
    <source>
        <dbReference type="ARBA" id="ARBA00022692"/>
    </source>
</evidence>
<feature type="region of interest" description="Disordered" evidence="9">
    <location>
        <begin position="602"/>
        <end position="676"/>
    </location>
</feature>
<dbReference type="Gene3D" id="3.40.1110.10">
    <property type="entry name" value="Calcium-transporting ATPase, cytoplasmic domain N"/>
    <property type="match status" value="2"/>
</dbReference>
<comment type="subcellular location">
    <subcellularLocation>
        <location evidence="2">Endomembrane system</location>
    </subcellularLocation>
    <subcellularLocation>
        <location evidence="1">Membrane</location>
        <topology evidence="1">Multi-pass membrane protein</topology>
    </subcellularLocation>
</comment>
<evidence type="ECO:0000256" key="3">
    <source>
        <dbReference type="ARBA" id="ARBA00022448"/>
    </source>
</evidence>
<feature type="compositionally biased region" description="Low complexity" evidence="9">
    <location>
        <begin position="393"/>
        <end position="402"/>
    </location>
</feature>
<feature type="region of interest" description="Disordered" evidence="9">
    <location>
        <begin position="1"/>
        <end position="38"/>
    </location>
</feature>
<dbReference type="SUPFAM" id="SSF56784">
    <property type="entry name" value="HAD-like"/>
    <property type="match status" value="1"/>
</dbReference>
<dbReference type="InterPro" id="IPR036412">
    <property type="entry name" value="HAD-like_sf"/>
</dbReference>
<evidence type="ECO:0000256" key="5">
    <source>
        <dbReference type="ARBA" id="ARBA00022723"/>
    </source>
</evidence>
<dbReference type="GO" id="GO:0045332">
    <property type="term" value="P:phospholipid translocation"/>
    <property type="evidence" value="ECO:0007669"/>
    <property type="project" value="TreeGrafter"/>
</dbReference>
<feature type="compositionally biased region" description="Polar residues" evidence="9">
    <location>
        <begin position="749"/>
        <end position="764"/>
    </location>
</feature>
<evidence type="ECO:0000256" key="2">
    <source>
        <dbReference type="ARBA" id="ARBA00004308"/>
    </source>
</evidence>
<dbReference type="Pfam" id="PF13246">
    <property type="entry name" value="Cation_ATPase"/>
    <property type="match status" value="1"/>
</dbReference>
<feature type="transmembrane region" description="Helical" evidence="10">
    <location>
        <begin position="1428"/>
        <end position="1445"/>
    </location>
</feature>
<protein>
    <recommendedName>
        <fullName evidence="11">P-type ATPase C-terminal domain-containing protein</fullName>
    </recommendedName>
</protein>
<dbReference type="PANTHER" id="PTHR24092">
    <property type="entry name" value="PROBABLE PHOSPHOLIPID-TRANSPORTING ATPASE"/>
    <property type="match status" value="1"/>
</dbReference>
<gene>
    <name evidence="12" type="ORF">H4R18_002209</name>
</gene>
<dbReference type="InterPro" id="IPR018303">
    <property type="entry name" value="ATPase_P-typ_P_site"/>
</dbReference>
<dbReference type="InterPro" id="IPR023214">
    <property type="entry name" value="HAD_sf"/>
</dbReference>
<feature type="region of interest" description="Disordered" evidence="9">
    <location>
        <begin position="1112"/>
        <end position="1150"/>
    </location>
</feature>
<evidence type="ECO:0000256" key="7">
    <source>
        <dbReference type="ARBA" id="ARBA00022989"/>
    </source>
</evidence>
<keyword evidence="6" id="KW-0460">Magnesium</keyword>
<feature type="region of interest" description="Disordered" evidence="9">
    <location>
        <begin position="483"/>
        <end position="515"/>
    </location>
</feature>
<dbReference type="Proteomes" id="UP001140217">
    <property type="component" value="Unassembled WGS sequence"/>
</dbReference>
<evidence type="ECO:0000256" key="9">
    <source>
        <dbReference type="SAM" id="MobiDB-lite"/>
    </source>
</evidence>